<organism evidence="1">
    <name type="scientific">Cyprideis torosa</name>
    <dbReference type="NCBI Taxonomy" id="163714"/>
    <lineage>
        <taxon>Eukaryota</taxon>
        <taxon>Metazoa</taxon>
        <taxon>Ecdysozoa</taxon>
        <taxon>Arthropoda</taxon>
        <taxon>Crustacea</taxon>
        <taxon>Oligostraca</taxon>
        <taxon>Ostracoda</taxon>
        <taxon>Podocopa</taxon>
        <taxon>Podocopida</taxon>
        <taxon>Cytherocopina</taxon>
        <taxon>Cytheroidea</taxon>
        <taxon>Cytherideidae</taxon>
        <taxon>Cyprideis</taxon>
    </lineage>
</organism>
<dbReference type="EMBL" id="OB663190">
    <property type="protein sequence ID" value="CAD7231098.1"/>
    <property type="molecule type" value="Genomic_DNA"/>
</dbReference>
<proteinExistence type="predicted"/>
<evidence type="ECO:0000313" key="1">
    <source>
        <dbReference type="EMBL" id="CAD7231098.1"/>
    </source>
</evidence>
<reference evidence="1" key="1">
    <citation type="submission" date="2020-11" db="EMBL/GenBank/DDBJ databases">
        <authorList>
            <person name="Tran Van P."/>
        </authorList>
    </citation>
    <scope>NUCLEOTIDE SEQUENCE</scope>
</reference>
<name>A0A7R8WG72_9CRUS</name>
<sequence length="98" mass="11037">MKSVFALLVLVALATAQEAPTFRQLCEIMQQEDEECREAEMETLCKEAATTGFWMGSEECLKNMDVEVNTSTIKLAIACCCCNEPEMVRYDAVPLRFD</sequence>
<accession>A0A7R8WG72</accession>
<protein>
    <submittedName>
        <fullName evidence="1">Uncharacterized protein</fullName>
    </submittedName>
</protein>
<dbReference type="AlphaFoldDB" id="A0A7R8WG72"/>
<gene>
    <name evidence="1" type="ORF">CTOB1V02_LOCUS8952</name>
</gene>